<evidence type="ECO:0000256" key="5">
    <source>
        <dbReference type="ARBA" id="ARBA00023242"/>
    </source>
</evidence>
<dbReference type="GO" id="GO:0006355">
    <property type="term" value="P:regulation of DNA-templated transcription"/>
    <property type="evidence" value="ECO:0007669"/>
    <property type="project" value="InterPro"/>
</dbReference>
<evidence type="ECO:0000256" key="6">
    <source>
        <dbReference type="SAM" id="MobiDB-lite"/>
    </source>
</evidence>
<comment type="subcellular location">
    <subcellularLocation>
        <location evidence="1">Nucleus</location>
    </subcellularLocation>
</comment>
<keyword evidence="2" id="KW-0678">Repressor</keyword>
<reference evidence="8" key="1">
    <citation type="submission" date="2023-08" db="EMBL/GenBank/DDBJ databases">
        <title>Chromosome-level Genome Assembly of mud carp (Cirrhinus molitorella).</title>
        <authorList>
            <person name="Liu H."/>
        </authorList>
    </citation>
    <scope>NUCLEOTIDE SEQUENCE</scope>
    <source>
        <strain evidence="8">Prfri</strain>
        <tissue evidence="8">Muscle</tissue>
    </source>
</reference>
<feature type="domain" description="BHLH" evidence="7">
    <location>
        <begin position="8"/>
        <end position="65"/>
    </location>
</feature>
<keyword evidence="4" id="KW-0804">Transcription</keyword>
<dbReference type="GO" id="GO:0003677">
    <property type="term" value="F:DNA binding"/>
    <property type="evidence" value="ECO:0007669"/>
    <property type="project" value="InterPro"/>
</dbReference>
<dbReference type="Gene3D" id="4.10.280.10">
    <property type="entry name" value="Helix-loop-helix DNA-binding domain"/>
    <property type="match status" value="1"/>
</dbReference>
<dbReference type="SMART" id="SM00353">
    <property type="entry name" value="HLH"/>
    <property type="match status" value="1"/>
</dbReference>
<dbReference type="Pfam" id="PF07527">
    <property type="entry name" value="Hairy_orange"/>
    <property type="match status" value="1"/>
</dbReference>
<proteinExistence type="predicted"/>
<dbReference type="PROSITE" id="PS50888">
    <property type="entry name" value="BHLH"/>
    <property type="match status" value="1"/>
</dbReference>
<dbReference type="SUPFAM" id="SSF47459">
    <property type="entry name" value="HLH, helix-loop-helix DNA-binding domain"/>
    <property type="match status" value="1"/>
</dbReference>
<dbReference type="Proteomes" id="UP001187343">
    <property type="component" value="Unassembled WGS sequence"/>
</dbReference>
<sequence length="130" mass="15287">MSGISQRRSKISKPLMERRRRARINACIRELRALLIQARATTNSQSYKLEKAEILEFTVRHLRALHCPSTDEWSRFCAGYAACVREITRFFSTTDSVQHRRPSAEHRDRPDTSPNPDPLTHDTQVWRPWR</sequence>
<evidence type="ECO:0000313" key="8">
    <source>
        <dbReference type="EMBL" id="KAK2886059.1"/>
    </source>
</evidence>
<dbReference type="InterPro" id="IPR011598">
    <property type="entry name" value="bHLH_dom"/>
</dbReference>
<keyword evidence="3" id="KW-0805">Transcription regulation</keyword>
<evidence type="ECO:0000259" key="7">
    <source>
        <dbReference type="PROSITE" id="PS50888"/>
    </source>
</evidence>
<evidence type="ECO:0000256" key="4">
    <source>
        <dbReference type="ARBA" id="ARBA00023163"/>
    </source>
</evidence>
<evidence type="ECO:0000256" key="1">
    <source>
        <dbReference type="ARBA" id="ARBA00004123"/>
    </source>
</evidence>
<evidence type="ECO:0000313" key="9">
    <source>
        <dbReference type="Proteomes" id="UP001187343"/>
    </source>
</evidence>
<dbReference type="InterPro" id="IPR050370">
    <property type="entry name" value="HES_HEY"/>
</dbReference>
<dbReference type="Pfam" id="PF00010">
    <property type="entry name" value="HLH"/>
    <property type="match status" value="1"/>
</dbReference>
<keyword evidence="5" id="KW-0539">Nucleus</keyword>
<accession>A0AA88PGT2</accession>
<name>A0AA88PGT2_9TELE</name>
<organism evidence="8 9">
    <name type="scientific">Cirrhinus molitorella</name>
    <name type="common">mud carp</name>
    <dbReference type="NCBI Taxonomy" id="172907"/>
    <lineage>
        <taxon>Eukaryota</taxon>
        <taxon>Metazoa</taxon>
        <taxon>Chordata</taxon>
        <taxon>Craniata</taxon>
        <taxon>Vertebrata</taxon>
        <taxon>Euteleostomi</taxon>
        <taxon>Actinopterygii</taxon>
        <taxon>Neopterygii</taxon>
        <taxon>Teleostei</taxon>
        <taxon>Ostariophysi</taxon>
        <taxon>Cypriniformes</taxon>
        <taxon>Cyprinidae</taxon>
        <taxon>Labeoninae</taxon>
        <taxon>Labeonini</taxon>
        <taxon>Cirrhinus</taxon>
    </lineage>
</organism>
<dbReference type="InterPro" id="IPR003650">
    <property type="entry name" value="Orange_dom"/>
</dbReference>
<dbReference type="GO" id="GO:0046983">
    <property type="term" value="F:protein dimerization activity"/>
    <property type="evidence" value="ECO:0007669"/>
    <property type="project" value="InterPro"/>
</dbReference>
<keyword evidence="9" id="KW-1185">Reference proteome</keyword>
<dbReference type="PANTHER" id="PTHR10985">
    <property type="entry name" value="BASIC HELIX-LOOP-HELIX TRANSCRIPTION FACTOR, HES-RELATED"/>
    <property type="match status" value="1"/>
</dbReference>
<feature type="compositionally biased region" description="Basic and acidic residues" evidence="6">
    <location>
        <begin position="102"/>
        <end position="111"/>
    </location>
</feature>
<dbReference type="AlphaFoldDB" id="A0AA88PGT2"/>
<gene>
    <name evidence="8" type="ORF">Q8A67_016896</name>
</gene>
<protein>
    <recommendedName>
        <fullName evidence="7">BHLH domain-containing protein</fullName>
    </recommendedName>
</protein>
<dbReference type="GO" id="GO:0005634">
    <property type="term" value="C:nucleus"/>
    <property type="evidence" value="ECO:0007669"/>
    <property type="project" value="UniProtKB-SubCell"/>
</dbReference>
<feature type="region of interest" description="Disordered" evidence="6">
    <location>
        <begin position="94"/>
        <end position="130"/>
    </location>
</feature>
<evidence type="ECO:0000256" key="3">
    <source>
        <dbReference type="ARBA" id="ARBA00023015"/>
    </source>
</evidence>
<comment type="caution">
    <text evidence="8">The sequence shown here is derived from an EMBL/GenBank/DDBJ whole genome shotgun (WGS) entry which is preliminary data.</text>
</comment>
<evidence type="ECO:0000256" key="2">
    <source>
        <dbReference type="ARBA" id="ARBA00022491"/>
    </source>
</evidence>
<dbReference type="InterPro" id="IPR036638">
    <property type="entry name" value="HLH_DNA-bd_sf"/>
</dbReference>
<dbReference type="SUPFAM" id="SSF158457">
    <property type="entry name" value="Orange domain-like"/>
    <property type="match status" value="1"/>
</dbReference>
<dbReference type="EMBL" id="JAUYZG010000016">
    <property type="protein sequence ID" value="KAK2886059.1"/>
    <property type="molecule type" value="Genomic_DNA"/>
</dbReference>